<sequence length="66" mass="7800">MDKKLDEFITPTVKVSRAECARSIKKKRLRPTRLDSFLPERHINYFKALRIGSKKIRNAKIEVNDE</sequence>
<dbReference type="NCBIfam" id="NF041142">
    <property type="entry name" value="PCNA_Inhib"/>
    <property type="match status" value="1"/>
</dbReference>
<evidence type="ECO:0000313" key="2">
    <source>
        <dbReference type="Proteomes" id="UP000653692"/>
    </source>
</evidence>
<proteinExistence type="predicted"/>
<dbReference type="AlphaFoldDB" id="A0A832ZFT1"/>
<dbReference type="InterPro" id="IPR053615">
    <property type="entry name" value="PCNA-interact_regulator"/>
</dbReference>
<accession>A0A832ZFT1</accession>
<reference evidence="1" key="1">
    <citation type="journal article" date="2020" name="ISME J.">
        <title>Gammaproteobacteria mediating utilization of methyl-, sulfur- and petroleum organic compounds in deep ocean hydrothermal plumes.</title>
        <authorList>
            <person name="Zhou Z."/>
            <person name="Liu Y."/>
            <person name="Pan J."/>
            <person name="Cron B.R."/>
            <person name="Toner B.M."/>
            <person name="Anantharaman K."/>
            <person name="Breier J.A."/>
            <person name="Dick G.J."/>
            <person name="Li M."/>
        </authorList>
    </citation>
    <scope>NUCLEOTIDE SEQUENCE</scope>
    <source>
        <strain evidence="1">SZUA-1476</strain>
    </source>
</reference>
<organism evidence="1 2">
    <name type="scientific">Thermococcus paralvinellae</name>
    <dbReference type="NCBI Taxonomy" id="582419"/>
    <lineage>
        <taxon>Archaea</taxon>
        <taxon>Methanobacteriati</taxon>
        <taxon>Methanobacteriota</taxon>
        <taxon>Thermococci</taxon>
        <taxon>Thermococcales</taxon>
        <taxon>Thermococcaceae</taxon>
        <taxon>Thermococcus</taxon>
    </lineage>
</organism>
<comment type="caution">
    <text evidence="1">The sequence shown here is derived from an EMBL/GenBank/DDBJ whole genome shotgun (WGS) entry which is preliminary data.</text>
</comment>
<dbReference type="Proteomes" id="UP000653692">
    <property type="component" value="Unassembled WGS sequence"/>
</dbReference>
<gene>
    <name evidence="1" type="ORF">EYH24_04970</name>
</gene>
<evidence type="ECO:0000313" key="1">
    <source>
        <dbReference type="EMBL" id="HIP89281.1"/>
    </source>
</evidence>
<dbReference type="EMBL" id="DQUR01000168">
    <property type="protein sequence ID" value="HIP89281.1"/>
    <property type="molecule type" value="Genomic_DNA"/>
</dbReference>
<protein>
    <submittedName>
        <fullName evidence="1">Uncharacterized protein</fullName>
    </submittedName>
</protein>
<name>A0A832ZFT1_9EURY</name>